<dbReference type="InterPro" id="IPR039420">
    <property type="entry name" value="WalR-like"/>
</dbReference>
<evidence type="ECO:0000259" key="9">
    <source>
        <dbReference type="PROSITE" id="PS50110"/>
    </source>
</evidence>
<keyword evidence="3" id="KW-0902">Two-component regulatory system</keyword>
<dbReference type="GO" id="GO:0032993">
    <property type="term" value="C:protein-DNA complex"/>
    <property type="evidence" value="ECO:0007669"/>
    <property type="project" value="TreeGrafter"/>
</dbReference>
<feature type="modified residue" description="4-aspartylphosphate" evidence="7">
    <location>
        <position position="51"/>
    </location>
</feature>
<dbReference type="OrthoDB" id="9802426at2"/>
<dbReference type="RefSeq" id="WP_119597542.1">
    <property type="nucleotide sequence ID" value="NZ_QXQA01000001.1"/>
</dbReference>
<evidence type="ECO:0000313" key="11">
    <source>
        <dbReference type="EMBL" id="RIX60167.1"/>
    </source>
</evidence>
<organism evidence="11 12">
    <name type="scientific">Paenibacillus nanensis</name>
    <dbReference type="NCBI Taxonomy" id="393251"/>
    <lineage>
        <taxon>Bacteria</taxon>
        <taxon>Bacillati</taxon>
        <taxon>Bacillota</taxon>
        <taxon>Bacilli</taxon>
        <taxon>Bacillales</taxon>
        <taxon>Paenibacillaceae</taxon>
        <taxon>Paenibacillus</taxon>
    </lineage>
</organism>
<dbReference type="InterPro" id="IPR011006">
    <property type="entry name" value="CheY-like_superfamily"/>
</dbReference>
<dbReference type="PANTHER" id="PTHR48111:SF1">
    <property type="entry name" value="TWO-COMPONENT RESPONSE REGULATOR ORR33"/>
    <property type="match status" value="1"/>
</dbReference>
<evidence type="ECO:0000256" key="8">
    <source>
        <dbReference type="PROSITE-ProRule" id="PRU01091"/>
    </source>
</evidence>
<dbReference type="PROSITE" id="PS51755">
    <property type="entry name" value="OMPR_PHOB"/>
    <property type="match status" value="1"/>
</dbReference>
<dbReference type="Pfam" id="PF00486">
    <property type="entry name" value="Trans_reg_C"/>
    <property type="match status" value="1"/>
</dbReference>
<dbReference type="GO" id="GO:0000156">
    <property type="term" value="F:phosphorelay response regulator activity"/>
    <property type="evidence" value="ECO:0007669"/>
    <property type="project" value="TreeGrafter"/>
</dbReference>
<evidence type="ECO:0000256" key="2">
    <source>
        <dbReference type="ARBA" id="ARBA00022553"/>
    </source>
</evidence>
<comment type="caution">
    <text evidence="11">The sequence shown here is derived from an EMBL/GenBank/DDBJ whole genome shotgun (WGS) entry which is preliminary data.</text>
</comment>
<dbReference type="InterPro" id="IPR001789">
    <property type="entry name" value="Sig_transdc_resp-reg_receiver"/>
</dbReference>
<proteinExistence type="predicted"/>
<dbReference type="GO" id="GO:0005829">
    <property type="term" value="C:cytosol"/>
    <property type="evidence" value="ECO:0007669"/>
    <property type="project" value="TreeGrafter"/>
</dbReference>
<dbReference type="PANTHER" id="PTHR48111">
    <property type="entry name" value="REGULATOR OF RPOS"/>
    <property type="match status" value="1"/>
</dbReference>
<evidence type="ECO:0000256" key="1">
    <source>
        <dbReference type="ARBA" id="ARBA00004496"/>
    </source>
</evidence>
<keyword evidence="2 7" id="KW-0597">Phosphoprotein</keyword>
<dbReference type="EMBL" id="QXQA01000001">
    <property type="protein sequence ID" value="RIX60167.1"/>
    <property type="molecule type" value="Genomic_DNA"/>
</dbReference>
<dbReference type="InterPro" id="IPR016032">
    <property type="entry name" value="Sig_transdc_resp-reg_C-effctor"/>
</dbReference>
<keyword evidence="5 8" id="KW-0238">DNA-binding</keyword>
<feature type="domain" description="OmpR/PhoB-type" evidence="10">
    <location>
        <begin position="123"/>
        <end position="224"/>
    </location>
</feature>
<dbReference type="Gene3D" id="1.10.10.10">
    <property type="entry name" value="Winged helix-like DNA-binding domain superfamily/Winged helix DNA-binding domain"/>
    <property type="match status" value="1"/>
</dbReference>
<reference evidence="11 12" key="1">
    <citation type="submission" date="2018-09" db="EMBL/GenBank/DDBJ databases">
        <title>Paenibacillus aracenensis nov. sp. isolated from a cave in southern Spain.</title>
        <authorList>
            <person name="Jurado V."/>
            <person name="Gutierrez-Patricio S."/>
            <person name="Gonzalez-Pimentel J.L."/>
            <person name="Miller A.Z."/>
            <person name="Laiz L."/>
            <person name="Saiz-Jimenez C."/>
        </authorList>
    </citation>
    <scope>NUCLEOTIDE SEQUENCE [LARGE SCALE GENOMIC DNA]</scope>
    <source>
        <strain evidence="11 12">DSM 22867</strain>
    </source>
</reference>
<dbReference type="Gene3D" id="3.40.50.2300">
    <property type="match status" value="1"/>
</dbReference>
<evidence type="ECO:0000256" key="6">
    <source>
        <dbReference type="ARBA" id="ARBA00023163"/>
    </source>
</evidence>
<dbReference type="InterPro" id="IPR036388">
    <property type="entry name" value="WH-like_DNA-bd_sf"/>
</dbReference>
<dbReference type="Proteomes" id="UP000266482">
    <property type="component" value="Unassembled WGS sequence"/>
</dbReference>
<name>A0A3A1VI44_9BACL</name>
<dbReference type="CDD" id="cd00383">
    <property type="entry name" value="trans_reg_C"/>
    <property type="match status" value="1"/>
</dbReference>
<evidence type="ECO:0000256" key="3">
    <source>
        <dbReference type="ARBA" id="ARBA00023012"/>
    </source>
</evidence>
<evidence type="ECO:0000259" key="10">
    <source>
        <dbReference type="PROSITE" id="PS51755"/>
    </source>
</evidence>
<dbReference type="FunFam" id="1.10.10.10:FF:000018">
    <property type="entry name" value="DNA-binding response regulator ResD"/>
    <property type="match status" value="1"/>
</dbReference>
<feature type="domain" description="Response regulatory" evidence="9">
    <location>
        <begin position="4"/>
        <end position="115"/>
    </location>
</feature>
<dbReference type="Pfam" id="PF00072">
    <property type="entry name" value="Response_reg"/>
    <property type="match status" value="1"/>
</dbReference>
<dbReference type="SUPFAM" id="SSF46894">
    <property type="entry name" value="C-terminal effector domain of the bipartite response regulators"/>
    <property type="match status" value="1"/>
</dbReference>
<dbReference type="GO" id="GO:0006355">
    <property type="term" value="P:regulation of DNA-templated transcription"/>
    <property type="evidence" value="ECO:0007669"/>
    <property type="project" value="InterPro"/>
</dbReference>
<evidence type="ECO:0000256" key="5">
    <source>
        <dbReference type="ARBA" id="ARBA00023125"/>
    </source>
</evidence>
<evidence type="ECO:0000256" key="4">
    <source>
        <dbReference type="ARBA" id="ARBA00023015"/>
    </source>
</evidence>
<dbReference type="SUPFAM" id="SSF52172">
    <property type="entry name" value="CheY-like"/>
    <property type="match status" value="1"/>
</dbReference>
<protein>
    <submittedName>
        <fullName evidence="11">DNA-binding response regulator</fullName>
    </submittedName>
</protein>
<dbReference type="SMART" id="SM00448">
    <property type="entry name" value="REC"/>
    <property type="match status" value="1"/>
</dbReference>
<gene>
    <name evidence="11" type="ORF">D3P08_00865</name>
</gene>
<dbReference type="SMART" id="SM00862">
    <property type="entry name" value="Trans_reg_C"/>
    <property type="match status" value="1"/>
</dbReference>
<dbReference type="AlphaFoldDB" id="A0A3A1VI44"/>
<feature type="DNA-binding region" description="OmpR/PhoB-type" evidence="8">
    <location>
        <begin position="123"/>
        <end position="224"/>
    </location>
</feature>
<sequence>MSAALLYIEDDQEIGAFVAEHLRSNGYEVKWLRSGEQAVEQAEGCQLVILDVMLPGLDGFTVGQRLKKAAPERPILLLSARTAIDDKLQGLQFADDYVTKPFHPDELTARIEVLLRRSGAHAPDSVQIKHLLVNEKENRIVNSETGEEITLSGKQFHIFKYLLRHLGQIMTKEQIYESVWGEPYLEGDKTLMVHIRYLREKLEKEPASPEIIETVRGIGYRVRA</sequence>
<keyword evidence="12" id="KW-1185">Reference proteome</keyword>
<evidence type="ECO:0000313" key="12">
    <source>
        <dbReference type="Proteomes" id="UP000266482"/>
    </source>
</evidence>
<dbReference type="PROSITE" id="PS50110">
    <property type="entry name" value="RESPONSE_REGULATORY"/>
    <property type="match status" value="1"/>
</dbReference>
<keyword evidence="6" id="KW-0804">Transcription</keyword>
<accession>A0A3A1VI44</accession>
<evidence type="ECO:0000256" key="7">
    <source>
        <dbReference type="PROSITE-ProRule" id="PRU00169"/>
    </source>
</evidence>
<dbReference type="InterPro" id="IPR001867">
    <property type="entry name" value="OmpR/PhoB-type_DNA-bd"/>
</dbReference>
<dbReference type="Gene3D" id="6.10.250.690">
    <property type="match status" value="1"/>
</dbReference>
<comment type="subcellular location">
    <subcellularLocation>
        <location evidence="1">Cytoplasm</location>
    </subcellularLocation>
</comment>
<keyword evidence="4" id="KW-0805">Transcription regulation</keyword>
<dbReference type="GO" id="GO:0000976">
    <property type="term" value="F:transcription cis-regulatory region binding"/>
    <property type="evidence" value="ECO:0007669"/>
    <property type="project" value="TreeGrafter"/>
</dbReference>